<feature type="compositionally biased region" description="Basic and acidic residues" evidence="1">
    <location>
        <begin position="14"/>
        <end position="35"/>
    </location>
</feature>
<name>A0A8T0NGC9_PANVG</name>
<feature type="region of interest" description="Disordered" evidence="1">
    <location>
        <begin position="1"/>
        <end position="101"/>
    </location>
</feature>
<gene>
    <name evidence="2" type="ORF">PVAP13_9KG069120</name>
</gene>
<reference evidence="2" key="1">
    <citation type="submission" date="2020-05" db="EMBL/GenBank/DDBJ databases">
        <title>WGS assembly of Panicum virgatum.</title>
        <authorList>
            <person name="Lovell J.T."/>
            <person name="Jenkins J."/>
            <person name="Shu S."/>
            <person name="Juenger T.E."/>
            <person name="Schmutz J."/>
        </authorList>
    </citation>
    <scope>NUCLEOTIDE SEQUENCE</scope>
    <source>
        <strain evidence="2">AP13</strain>
    </source>
</reference>
<dbReference type="AlphaFoldDB" id="A0A8T0NGC9"/>
<evidence type="ECO:0000313" key="2">
    <source>
        <dbReference type="EMBL" id="KAG2547172.1"/>
    </source>
</evidence>
<dbReference type="EMBL" id="CM029053">
    <property type="protein sequence ID" value="KAG2547172.1"/>
    <property type="molecule type" value="Genomic_DNA"/>
</dbReference>
<evidence type="ECO:0000256" key="1">
    <source>
        <dbReference type="SAM" id="MobiDB-lite"/>
    </source>
</evidence>
<comment type="caution">
    <text evidence="2">The sequence shown here is derived from an EMBL/GenBank/DDBJ whole genome shotgun (WGS) entry which is preliminary data.</text>
</comment>
<protein>
    <submittedName>
        <fullName evidence="2">Uncharacterized protein</fullName>
    </submittedName>
</protein>
<evidence type="ECO:0000313" key="3">
    <source>
        <dbReference type="Proteomes" id="UP000823388"/>
    </source>
</evidence>
<sequence>MQRRISWFGGGGERGSDFSRREKGSADLRVIDVDRNGSLSSNGAARPLGSHKPIEPHARGRTWLPRSGHGEPARRANNNGGRTALARPGTAQPDQENPSRNREWRIQARAEETGGAAAGDGSPPGGRLAVVGSYLAGDLAGGYLSRPGRRRPARRRWGRGGMERNGGGIEGEWEAEGGGGGARFGRCSSLSRGGGGWLASGSPHCCFRPGAAYYRIPAVGFGSLPPARISTRRVETWPRWLAPRLEASSGTRAGEEAASQSSAVTSRQGGAGSGPDGGEEARRVEADGWAHVSVAVGGLRSPCRPIFLGRV</sequence>
<organism evidence="2 3">
    <name type="scientific">Panicum virgatum</name>
    <name type="common">Blackwell switchgrass</name>
    <dbReference type="NCBI Taxonomy" id="38727"/>
    <lineage>
        <taxon>Eukaryota</taxon>
        <taxon>Viridiplantae</taxon>
        <taxon>Streptophyta</taxon>
        <taxon>Embryophyta</taxon>
        <taxon>Tracheophyta</taxon>
        <taxon>Spermatophyta</taxon>
        <taxon>Magnoliopsida</taxon>
        <taxon>Liliopsida</taxon>
        <taxon>Poales</taxon>
        <taxon>Poaceae</taxon>
        <taxon>PACMAD clade</taxon>
        <taxon>Panicoideae</taxon>
        <taxon>Panicodae</taxon>
        <taxon>Paniceae</taxon>
        <taxon>Panicinae</taxon>
        <taxon>Panicum</taxon>
        <taxon>Panicum sect. Hiantes</taxon>
    </lineage>
</organism>
<keyword evidence="3" id="KW-1185">Reference proteome</keyword>
<dbReference type="Proteomes" id="UP000823388">
    <property type="component" value="Chromosome 9K"/>
</dbReference>
<feature type="compositionally biased region" description="Polar residues" evidence="1">
    <location>
        <begin position="258"/>
        <end position="268"/>
    </location>
</feature>
<accession>A0A8T0NGC9</accession>
<proteinExistence type="predicted"/>
<feature type="region of interest" description="Disordered" evidence="1">
    <location>
        <begin position="248"/>
        <end position="281"/>
    </location>
</feature>